<sequence>MHRVNGTETDFSFPWAIRGILKPQAQEFSDACRVSVDQELKAAKRRFFATYADTTGLVPCELSGGRLEALASDLRPMLCMASGARRNLRRLS</sequence>
<evidence type="ECO:0000313" key="2">
    <source>
        <dbReference type="Proteomes" id="UP000001176"/>
    </source>
</evidence>
<organism evidence="1 2">
    <name type="scientific">Gluconacetobacter diazotrophicus (strain ATCC 49037 / DSM 5601 / CCUG 37298 / CIP 103539 / LMG 7603 / PAl5)</name>
    <dbReference type="NCBI Taxonomy" id="272568"/>
    <lineage>
        <taxon>Bacteria</taxon>
        <taxon>Pseudomonadati</taxon>
        <taxon>Pseudomonadota</taxon>
        <taxon>Alphaproteobacteria</taxon>
        <taxon>Acetobacterales</taxon>
        <taxon>Acetobacteraceae</taxon>
        <taxon>Gluconacetobacter</taxon>
    </lineage>
</organism>
<reference evidence="1 2" key="1">
    <citation type="journal article" date="2009" name="BMC Genomics">
        <title>Complete genome sequence of the sugarcane nitrogen-fixing endophyte Gluconacetobacter diazotrophicus Pal5.</title>
        <authorList>
            <person name="Bertalan M."/>
            <person name="Albano R."/>
            <person name="Padua V."/>
            <person name="Rouws L."/>
            <person name="Rojas C."/>
            <person name="Hemerly A."/>
            <person name="Teixeira K."/>
            <person name="Schwab S."/>
            <person name="Araujo J."/>
            <person name="Oliveira A."/>
            <person name="Franca L."/>
            <person name="Magalhaes V."/>
            <person name="Alqueres S."/>
            <person name="Cardoso A."/>
            <person name="Almeida W."/>
            <person name="Loureiro M.M."/>
            <person name="Nogueira E."/>
            <person name="Cidade D."/>
            <person name="Oliveira D."/>
            <person name="Simao T."/>
            <person name="Macedo J."/>
            <person name="Valadao A."/>
            <person name="Dreschsel M."/>
            <person name="Freitas F."/>
            <person name="Vidal M."/>
            <person name="Guedes H."/>
            <person name="Rodrigues E."/>
            <person name="Meneses C."/>
            <person name="Brioso P."/>
            <person name="Pozzer L."/>
            <person name="Figueiredo D."/>
            <person name="Montano H."/>
            <person name="Junior J."/>
            <person name="Filho G."/>
            <person name="Flores V."/>
            <person name="Ferreira B."/>
            <person name="Branco A."/>
            <person name="Gonzalez P."/>
            <person name="Guillobel H."/>
            <person name="Lemos M."/>
            <person name="Seibel L."/>
            <person name="Macedo J."/>
            <person name="Alves-Ferreira M."/>
            <person name="Sachetto-Martins G."/>
            <person name="Coelho A."/>
            <person name="Santos E."/>
            <person name="Amaral G."/>
            <person name="Neves A."/>
            <person name="Pacheco A.B."/>
            <person name="Carvalho D."/>
            <person name="Lery L."/>
            <person name="Bisch P."/>
            <person name="Rossle S.C."/>
            <person name="Urmenyi T."/>
            <person name="Kruger W.V."/>
            <person name="Martins O."/>
            <person name="Baldani J.I."/>
            <person name="Ferreira P.C."/>
        </authorList>
    </citation>
    <scope>NUCLEOTIDE SEQUENCE [LARGE SCALE GENOMIC DNA]</scope>
    <source>
        <strain evidence="2">ATCC 49037 / DSM 5601 / CCUG 37298 / CIP 103539 / LMG 7603 / PAl5</strain>
    </source>
</reference>
<accession>A9HQM3</accession>
<dbReference type="EMBL" id="AM889285">
    <property type="protein sequence ID" value="CAP56764.1"/>
    <property type="molecule type" value="Genomic_DNA"/>
</dbReference>
<proteinExistence type="predicted"/>
<keyword evidence="2" id="KW-1185">Reference proteome</keyword>
<dbReference type="KEGG" id="gdi:GDI2821"/>
<evidence type="ECO:0000313" key="1">
    <source>
        <dbReference type="EMBL" id="CAP56764.1"/>
    </source>
</evidence>
<dbReference type="AlphaFoldDB" id="A9HQM3"/>
<gene>
    <name evidence="1" type="ordered locus">GDI2821</name>
</gene>
<name>A9HQM3_GLUDA</name>
<protein>
    <submittedName>
        <fullName evidence="1">Uncharacterized protein</fullName>
    </submittedName>
</protein>
<dbReference type="Proteomes" id="UP000001176">
    <property type="component" value="Chromosome"/>
</dbReference>